<protein>
    <submittedName>
        <fullName evidence="10">Uncharacterized protein</fullName>
    </submittedName>
</protein>
<dbReference type="RefSeq" id="XP_009843873.1">
    <property type="nucleotide sequence ID" value="XM_009845571.1"/>
</dbReference>
<feature type="region of interest" description="Disordered" evidence="8">
    <location>
        <begin position="326"/>
        <end position="375"/>
    </location>
</feature>
<dbReference type="PANTHER" id="PTHR30574">
    <property type="entry name" value="INNER MEMBRANE PROTEIN YEDE"/>
    <property type="match status" value="1"/>
</dbReference>
<proteinExistence type="predicted"/>
<dbReference type="AlphaFoldDB" id="W4FGS8"/>
<feature type="compositionally biased region" description="Basic residues" evidence="8">
    <location>
        <begin position="332"/>
        <end position="341"/>
    </location>
</feature>
<dbReference type="Pfam" id="PF04143">
    <property type="entry name" value="Sulf_transp"/>
    <property type="match status" value="1"/>
</dbReference>
<evidence type="ECO:0000256" key="8">
    <source>
        <dbReference type="SAM" id="MobiDB-lite"/>
    </source>
</evidence>
<reference evidence="10" key="1">
    <citation type="submission" date="2013-12" db="EMBL/GenBank/DDBJ databases">
        <title>The Genome Sequence of Aphanomyces astaci APO3.</title>
        <authorList>
            <consortium name="The Broad Institute Genomics Platform"/>
            <person name="Russ C."/>
            <person name="Tyler B."/>
            <person name="van West P."/>
            <person name="Dieguez-Uribeondo J."/>
            <person name="Young S.K."/>
            <person name="Zeng Q."/>
            <person name="Gargeya S."/>
            <person name="Fitzgerald M."/>
            <person name="Abouelleil A."/>
            <person name="Alvarado L."/>
            <person name="Chapman S.B."/>
            <person name="Gainer-Dewar J."/>
            <person name="Goldberg J."/>
            <person name="Griggs A."/>
            <person name="Gujja S."/>
            <person name="Hansen M."/>
            <person name="Howarth C."/>
            <person name="Imamovic A."/>
            <person name="Ireland A."/>
            <person name="Larimer J."/>
            <person name="McCowan C."/>
            <person name="Murphy C."/>
            <person name="Pearson M."/>
            <person name="Poon T.W."/>
            <person name="Priest M."/>
            <person name="Roberts A."/>
            <person name="Saif S."/>
            <person name="Shea T."/>
            <person name="Sykes S."/>
            <person name="Wortman J."/>
            <person name="Nusbaum C."/>
            <person name="Birren B."/>
        </authorList>
    </citation>
    <scope>NUCLEOTIDE SEQUENCE [LARGE SCALE GENOMIC DNA]</scope>
    <source>
        <strain evidence="10">APO3</strain>
    </source>
</reference>
<evidence type="ECO:0000256" key="9">
    <source>
        <dbReference type="SAM" id="Phobius"/>
    </source>
</evidence>
<evidence type="ECO:0000256" key="4">
    <source>
        <dbReference type="ARBA" id="ARBA00022519"/>
    </source>
</evidence>
<feature type="region of interest" description="Disordered" evidence="8">
    <location>
        <begin position="391"/>
        <end position="437"/>
    </location>
</feature>
<dbReference type="GO" id="GO:0005886">
    <property type="term" value="C:plasma membrane"/>
    <property type="evidence" value="ECO:0007669"/>
    <property type="project" value="UniProtKB-SubCell"/>
</dbReference>
<feature type="transmembrane region" description="Helical" evidence="9">
    <location>
        <begin position="106"/>
        <end position="128"/>
    </location>
</feature>
<keyword evidence="6 9" id="KW-1133">Transmembrane helix</keyword>
<dbReference type="EMBL" id="KI913208">
    <property type="protein sequence ID" value="ETV66645.1"/>
    <property type="molecule type" value="Genomic_DNA"/>
</dbReference>
<dbReference type="OrthoDB" id="10254418at2759"/>
<keyword evidence="7 9" id="KW-0472">Membrane</keyword>
<feature type="region of interest" description="Disordered" evidence="8">
    <location>
        <begin position="515"/>
        <end position="576"/>
    </location>
</feature>
<keyword evidence="5 9" id="KW-0812">Transmembrane</keyword>
<evidence type="ECO:0000313" key="10">
    <source>
        <dbReference type="EMBL" id="ETV66645.1"/>
    </source>
</evidence>
<gene>
    <name evidence="10" type="ORF">H257_16949</name>
</gene>
<evidence type="ECO:0000256" key="2">
    <source>
        <dbReference type="ARBA" id="ARBA00022448"/>
    </source>
</evidence>
<feature type="region of interest" description="Disordered" evidence="8">
    <location>
        <begin position="653"/>
        <end position="715"/>
    </location>
</feature>
<keyword evidence="4" id="KW-0997">Cell inner membrane</keyword>
<feature type="transmembrane region" description="Helical" evidence="9">
    <location>
        <begin position="231"/>
        <end position="250"/>
    </location>
</feature>
<dbReference type="GeneID" id="20818945"/>
<evidence type="ECO:0000256" key="6">
    <source>
        <dbReference type="ARBA" id="ARBA00022989"/>
    </source>
</evidence>
<evidence type="ECO:0000256" key="7">
    <source>
        <dbReference type="ARBA" id="ARBA00023136"/>
    </source>
</evidence>
<dbReference type="PANTHER" id="PTHR30574:SF1">
    <property type="entry name" value="SULPHUR TRANSPORT DOMAIN-CONTAINING PROTEIN"/>
    <property type="match status" value="1"/>
</dbReference>
<feature type="compositionally biased region" description="Basic residues" evidence="8">
    <location>
        <begin position="690"/>
        <end position="707"/>
    </location>
</feature>
<evidence type="ECO:0000256" key="5">
    <source>
        <dbReference type="ARBA" id="ARBA00022692"/>
    </source>
</evidence>
<dbReference type="InterPro" id="IPR007272">
    <property type="entry name" value="Sulf_transp_TsuA/YedE"/>
</dbReference>
<feature type="transmembrane region" description="Helical" evidence="9">
    <location>
        <begin position="75"/>
        <end position="94"/>
    </location>
</feature>
<dbReference type="STRING" id="112090.W4FGS8"/>
<accession>W4FGS8</accession>
<comment type="subcellular location">
    <subcellularLocation>
        <location evidence="1">Cell inner membrane</location>
        <topology evidence="1">Multi-pass membrane protein</topology>
    </subcellularLocation>
</comment>
<name>W4FGS8_APHAT</name>
<keyword evidence="2" id="KW-0813">Transport</keyword>
<sequence length="715" mass="75800">MMKMFLAALGTPVVSKAIFHALRPKDFDAIQRKRAADPSHAVVLPTGGLLLGSGMDISGSCPGSVYVQLGAGIPTALPVFGGVLAGSLLASALAKPMDEKAKVKRFVALPWMAHAFVGLFIVGLAVVLEVLVPEDPLPSAAWLPSIAGVVVGSLQLPLVLVLRRSLGATQSYESVLGLGMYPIRNTSAGKRLNVPSISDLSTLLFVVFIVAGSAVATVTSTPPLPLGPLPSVAASLVGGALIGVGSTVACRCTSGHGLSGVALLMISSLIVLPFIFAGGIATGLVRSSSCMARRKRHMGESATEDNDEESVSSPSILGSMLSLDEELNGGRKSTKSPRKSHIPIYDPESSPTKSSRPPKRKAYPPKEEPIEPSVLHQDSVFVSTPDEIPTKPAPVRLDFPNHVTGSPPRHLTSVAKGSSRKAPHTAGGYSSIHKPAETNSSTIKTHNVDTTPLPSDIPGANMEPVDQYPTESVHDNTRTVEPSDGTDFDDQIALVMQELEALNLLHSQLMETKAKAREHFQRSHQSNVSNPAVLHAPLATTTNGGSKSPRRLGTLHDTPSETKPSKSPKKGGRHLKPDTAAMTTAALPPLPAYPMAAVQDAYPWSKFMLQQMHQQMMQSSHHVHGAATPVVYVPILNPAYMAEVKHQSGYDNKQHVQPLVPSPPSSVASKAPDEVASVESTTKAPDKKPRPVKKASPKRPHLAKKHTSRELVFPR</sequence>
<feature type="transmembrane region" description="Helical" evidence="9">
    <location>
        <begin position="140"/>
        <end position="162"/>
    </location>
</feature>
<keyword evidence="3" id="KW-1003">Cell membrane</keyword>
<evidence type="ECO:0000256" key="3">
    <source>
        <dbReference type="ARBA" id="ARBA00022475"/>
    </source>
</evidence>
<feature type="transmembrane region" description="Helical" evidence="9">
    <location>
        <begin position="262"/>
        <end position="285"/>
    </location>
</feature>
<organism evidence="10">
    <name type="scientific">Aphanomyces astaci</name>
    <name type="common">Crayfish plague agent</name>
    <dbReference type="NCBI Taxonomy" id="112090"/>
    <lineage>
        <taxon>Eukaryota</taxon>
        <taxon>Sar</taxon>
        <taxon>Stramenopiles</taxon>
        <taxon>Oomycota</taxon>
        <taxon>Saprolegniomycetes</taxon>
        <taxon>Saprolegniales</taxon>
        <taxon>Verrucalvaceae</taxon>
        <taxon>Aphanomyces</taxon>
    </lineage>
</organism>
<feature type="region of interest" description="Disordered" evidence="8">
    <location>
        <begin position="296"/>
        <end position="315"/>
    </location>
</feature>
<evidence type="ECO:0000256" key="1">
    <source>
        <dbReference type="ARBA" id="ARBA00004429"/>
    </source>
</evidence>
<feature type="transmembrane region" description="Helical" evidence="9">
    <location>
        <begin position="200"/>
        <end position="219"/>
    </location>
</feature>
<dbReference type="VEuPathDB" id="FungiDB:H257_16949"/>